<organism evidence="2 3">
    <name type="scientific">Plantactinospora alkalitolerans</name>
    <dbReference type="NCBI Taxonomy" id="2789879"/>
    <lineage>
        <taxon>Bacteria</taxon>
        <taxon>Bacillati</taxon>
        <taxon>Actinomycetota</taxon>
        <taxon>Actinomycetes</taxon>
        <taxon>Micromonosporales</taxon>
        <taxon>Micromonosporaceae</taxon>
        <taxon>Plantactinospora</taxon>
    </lineage>
</organism>
<name>A0ABS0H9U3_9ACTN</name>
<feature type="region of interest" description="Disordered" evidence="1">
    <location>
        <begin position="15"/>
        <end position="64"/>
    </location>
</feature>
<keyword evidence="3" id="KW-1185">Reference proteome</keyword>
<dbReference type="EMBL" id="JADPUN010000422">
    <property type="protein sequence ID" value="MBF9135244.1"/>
    <property type="molecule type" value="Genomic_DNA"/>
</dbReference>
<sequence length="64" mass="7115">MAQYVVMIVGPTETPTLLGPYRSEERAQGDADGWNKANPPSDEDGDERWHAKAWPVQPFSIDAD</sequence>
<protein>
    <submittedName>
        <fullName evidence="2">Uncharacterized protein</fullName>
    </submittedName>
</protein>
<proteinExistence type="predicted"/>
<dbReference type="RefSeq" id="WP_196206701.1">
    <property type="nucleotide sequence ID" value="NZ_JADPUN010000422.1"/>
</dbReference>
<dbReference type="Proteomes" id="UP000638560">
    <property type="component" value="Unassembled WGS sequence"/>
</dbReference>
<reference evidence="2 3" key="1">
    <citation type="submission" date="2020-11" db="EMBL/GenBank/DDBJ databases">
        <title>A novel isolate from a Black sea contaminated sediment with potential to produce alkanes: Plantactinospora alkalitolerans sp. nov.</title>
        <authorList>
            <person name="Carro L."/>
            <person name="Veyisoglu A."/>
            <person name="Guven K."/>
            <person name="Schumann P."/>
            <person name="Klenk H.-P."/>
            <person name="Sahin N."/>
        </authorList>
    </citation>
    <scope>NUCLEOTIDE SEQUENCE [LARGE SCALE GENOMIC DNA]</scope>
    <source>
        <strain evidence="2 3">S1510</strain>
    </source>
</reference>
<evidence type="ECO:0000313" key="3">
    <source>
        <dbReference type="Proteomes" id="UP000638560"/>
    </source>
</evidence>
<evidence type="ECO:0000313" key="2">
    <source>
        <dbReference type="EMBL" id="MBF9135244.1"/>
    </source>
</evidence>
<comment type="caution">
    <text evidence="2">The sequence shown here is derived from an EMBL/GenBank/DDBJ whole genome shotgun (WGS) entry which is preliminary data.</text>
</comment>
<accession>A0ABS0H9U3</accession>
<gene>
    <name evidence="2" type="ORF">I0C86_41070</name>
</gene>
<evidence type="ECO:0000256" key="1">
    <source>
        <dbReference type="SAM" id="MobiDB-lite"/>
    </source>
</evidence>